<dbReference type="RefSeq" id="WP_184814617.1">
    <property type="nucleotide sequence ID" value="NZ_JACHJQ010000007.1"/>
</dbReference>
<comment type="caution">
    <text evidence="2">The sequence shown here is derived from an EMBL/GenBank/DDBJ whole genome shotgun (WGS) entry which is preliminary data.</text>
</comment>
<evidence type="ECO:0000313" key="2">
    <source>
        <dbReference type="EMBL" id="MBB4910594.1"/>
    </source>
</evidence>
<feature type="compositionally biased region" description="Polar residues" evidence="1">
    <location>
        <begin position="1"/>
        <end position="14"/>
    </location>
</feature>
<proteinExistence type="predicted"/>
<protein>
    <submittedName>
        <fullName evidence="2">Uncharacterized protein</fullName>
    </submittedName>
</protein>
<dbReference type="Proteomes" id="UP000520767">
    <property type="component" value="Unassembled WGS sequence"/>
</dbReference>
<evidence type="ECO:0000256" key="1">
    <source>
        <dbReference type="SAM" id="MobiDB-lite"/>
    </source>
</evidence>
<dbReference type="EMBL" id="JACHJQ010000007">
    <property type="protein sequence ID" value="MBB4910594.1"/>
    <property type="molecule type" value="Genomic_DNA"/>
</dbReference>
<evidence type="ECO:0000313" key="3">
    <source>
        <dbReference type="Proteomes" id="UP000520767"/>
    </source>
</evidence>
<accession>A0A7W7QC70</accession>
<dbReference type="AlphaFoldDB" id="A0A7W7QC70"/>
<feature type="region of interest" description="Disordered" evidence="1">
    <location>
        <begin position="1"/>
        <end position="55"/>
    </location>
</feature>
<organism evidence="2 3">
    <name type="scientific">Actinophytocola algeriensis</name>
    <dbReference type="NCBI Taxonomy" id="1768010"/>
    <lineage>
        <taxon>Bacteria</taxon>
        <taxon>Bacillati</taxon>
        <taxon>Actinomycetota</taxon>
        <taxon>Actinomycetes</taxon>
        <taxon>Pseudonocardiales</taxon>
        <taxon>Pseudonocardiaceae</taxon>
    </lineage>
</organism>
<keyword evidence="3" id="KW-1185">Reference proteome</keyword>
<name>A0A7W7QC70_9PSEU</name>
<gene>
    <name evidence="2" type="ORF">FHR82_006852</name>
</gene>
<reference evidence="2 3" key="1">
    <citation type="submission" date="2020-08" db="EMBL/GenBank/DDBJ databases">
        <title>Genomic Encyclopedia of Type Strains, Phase III (KMG-III): the genomes of soil and plant-associated and newly described type strains.</title>
        <authorList>
            <person name="Whitman W."/>
        </authorList>
    </citation>
    <scope>NUCLEOTIDE SEQUENCE [LARGE SCALE GENOMIC DNA]</scope>
    <source>
        <strain evidence="2 3">CECT 8960</strain>
    </source>
</reference>
<sequence>MVQTDNSGQFTENKGVTMESGFPIKPVSAPPTEPAGQPTSAAPSSDMGGAQTSED</sequence>